<keyword evidence="3" id="KW-0964">Secreted</keyword>
<dbReference type="PANTHER" id="PTHR10794:SF78">
    <property type="entry name" value="ABHYDROLASE DOMAIN-CONTAINING 15A"/>
    <property type="match status" value="1"/>
</dbReference>
<reference evidence="11" key="1">
    <citation type="submission" date="2018-07" db="EMBL/GenBank/DDBJ databases">
        <title>Comparative genomics of catfishes provides insights into carnivory and benthic adaptation.</title>
        <authorList>
            <person name="Zhang Y."/>
            <person name="Wang D."/>
            <person name="Peng Z."/>
            <person name="Zheng S."/>
            <person name="Shao F."/>
            <person name="Tao W."/>
        </authorList>
    </citation>
    <scope>NUCLEOTIDE SEQUENCE</scope>
    <source>
        <strain evidence="11">Chongqing</strain>
    </source>
</reference>
<evidence type="ECO:0000256" key="1">
    <source>
        <dbReference type="ARBA" id="ARBA00004613"/>
    </source>
</evidence>
<evidence type="ECO:0000256" key="2">
    <source>
        <dbReference type="ARBA" id="ARBA00010884"/>
    </source>
</evidence>
<comment type="subcellular location">
    <subcellularLocation>
        <location evidence="1">Secreted</location>
    </subcellularLocation>
</comment>
<dbReference type="FunFam" id="3.40.50.1820:FF:000103">
    <property type="entry name" value="Abhydrolase domain-containing 15"/>
    <property type="match status" value="1"/>
</dbReference>
<evidence type="ECO:0000313" key="11">
    <source>
        <dbReference type="EMBL" id="KAI5626733.1"/>
    </source>
</evidence>
<keyword evidence="4" id="KW-0597">Phosphoprotein</keyword>
<feature type="non-terminal residue" evidence="11">
    <location>
        <position position="481"/>
    </location>
</feature>
<dbReference type="InterPro" id="IPR050960">
    <property type="entry name" value="AB_hydrolase_4_sf"/>
</dbReference>
<dbReference type="Gene3D" id="3.40.50.1820">
    <property type="entry name" value="alpha/beta hydrolase"/>
    <property type="match status" value="1"/>
</dbReference>
<evidence type="ECO:0000256" key="10">
    <source>
        <dbReference type="SAM" id="MobiDB-lite"/>
    </source>
</evidence>
<dbReference type="SUPFAM" id="SSF53474">
    <property type="entry name" value="alpha/beta-Hydrolases"/>
    <property type="match status" value="1"/>
</dbReference>
<name>A0AAD5B124_SILAS</name>
<protein>
    <recommendedName>
        <fullName evidence="8">Protein ABHD15</fullName>
    </recommendedName>
    <alternativeName>
        <fullName evidence="9">Alpha/beta hydrolase domain-containing protein 15</fullName>
    </alternativeName>
</protein>
<dbReference type="PANTHER" id="PTHR10794">
    <property type="entry name" value="ABHYDROLASE DOMAIN-CONTAINING PROTEIN"/>
    <property type="match status" value="1"/>
</dbReference>
<evidence type="ECO:0000313" key="12">
    <source>
        <dbReference type="Proteomes" id="UP001205998"/>
    </source>
</evidence>
<organism evidence="11 12">
    <name type="scientific">Silurus asotus</name>
    <name type="common">Amur catfish</name>
    <name type="synonym">Parasilurus asotus</name>
    <dbReference type="NCBI Taxonomy" id="30991"/>
    <lineage>
        <taxon>Eukaryota</taxon>
        <taxon>Metazoa</taxon>
        <taxon>Chordata</taxon>
        <taxon>Craniata</taxon>
        <taxon>Vertebrata</taxon>
        <taxon>Euteleostomi</taxon>
        <taxon>Actinopterygii</taxon>
        <taxon>Neopterygii</taxon>
        <taxon>Teleostei</taxon>
        <taxon>Ostariophysi</taxon>
        <taxon>Siluriformes</taxon>
        <taxon>Siluridae</taxon>
        <taxon>Silurus</taxon>
    </lineage>
</organism>
<dbReference type="AlphaFoldDB" id="A0AAD5B124"/>
<feature type="non-terminal residue" evidence="11">
    <location>
        <position position="1"/>
    </location>
</feature>
<evidence type="ECO:0000256" key="8">
    <source>
        <dbReference type="ARBA" id="ARBA00072863"/>
    </source>
</evidence>
<comment type="caution">
    <text evidence="11">The sequence shown here is derived from an EMBL/GenBank/DDBJ whole genome shotgun (WGS) entry which is preliminary data.</text>
</comment>
<dbReference type="Proteomes" id="UP001205998">
    <property type="component" value="Unassembled WGS sequence"/>
</dbReference>
<evidence type="ECO:0000256" key="7">
    <source>
        <dbReference type="ARBA" id="ARBA00066099"/>
    </source>
</evidence>
<feature type="region of interest" description="Disordered" evidence="10">
    <location>
        <begin position="43"/>
        <end position="70"/>
    </location>
</feature>
<dbReference type="GO" id="GO:0034338">
    <property type="term" value="F:short-chain carboxylesterase activity"/>
    <property type="evidence" value="ECO:0007669"/>
    <property type="project" value="TreeGrafter"/>
</dbReference>
<comment type="subunit">
    <text evidence="7">Interacts with PDE3B; this interaction regulates PDE3B's stability and expression and, thereby, impacts the antilipolytic action of insulin.</text>
</comment>
<evidence type="ECO:0000256" key="5">
    <source>
        <dbReference type="ARBA" id="ARBA00022729"/>
    </source>
</evidence>
<sequence length="481" mass="53454">QMLEWIGAVCVLLLVATVWPVLKHLGSFFRGPEIALGERSAPECAAGTEPGKVHEAAGESSSSSSSSSSASASAPVALICKPSALAKYLLKHCASFCKYVPYPAWHWRTSSCLQTVWGALWPHDCAVHFIRDYLQLSDDGLVALDWAVVGPKRRRTSSNSSSPILLIIPNSFGKLTRNVLTVIKLSLSHGYLPVVFNRRSQNGTPLSTIKLQEFGDPADLREAVRYIRYRQPVGRLYAVSESTGSGLLLSYLGECGSSSYMTAAACLSPIFRCQSWFESGPCWPFHWVLLLYQKVCLSRYRTVLGELVHIDSLFSSRSLRAMEETLFCQSGLKEAPGDGAWEAYWERNDALRDVDEVAIPVLCVCSRDDPIRGDTRATLPLELFESNPHFFLLLTESGGHCGFSTANEGPVLWSHQALLEFFRATSDFFAAEERAKLNARRRDVNMGAKAFRHCSVSTSKRLPVCSHNIHSIYNWQRSYTR</sequence>
<evidence type="ECO:0000256" key="3">
    <source>
        <dbReference type="ARBA" id="ARBA00022525"/>
    </source>
</evidence>
<dbReference type="GO" id="GO:0047372">
    <property type="term" value="F:monoacylglycerol lipase activity"/>
    <property type="evidence" value="ECO:0007669"/>
    <property type="project" value="TreeGrafter"/>
</dbReference>
<evidence type="ECO:0000256" key="4">
    <source>
        <dbReference type="ARBA" id="ARBA00022553"/>
    </source>
</evidence>
<evidence type="ECO:0000256" key="6">
    <source>
        <dbReference type="ARBA" id="ARBA00053358"/>
    </source>
</evidence>
<dbReference type="InterPro" id="IPR029058">
    <property type="entry name" value="AB_hydrolase_fold"/>
</dbReference>
<keyword evidence="5" id="KW-0732">Signal</keyword>
<evidence type="ECO:0000256" key="9">
    <source>
        <dbReference type="ARBA" id="ARBA00082877"/>
    </source>
</evidence>
<comment type="similarity">
    <text evidence="2">Belongs to the AB hydrolase superfamily. AB hydrolase 4 family.</text>
</comment>
<feature type="compositionally biased region" description="Low complexity" evidence="10">
    <location>
        <begin position="60"/>
        <end position="70"/>
    </location>
</feature>
<accession>A0AAD5B124</accession>
<gene>
    <name evidence="11" type="ORF">C0J50_13693</name>
</gene>
<keyword evidence="12" id="KW-1185">Reference proteome</keyword>
<dbReference type="EMBL" id="MU551527">
    <property type="protein sequence ID" value="KAI5626733.1"/>
    <property type="molecule type" value="Genomic_DNA"/>
</dbReference>
<proteinExistence type="inferred from homology"/>
<dbReference type="GO" id="GO:0005576">
    <property type="term" value="C:extracellular region"/>
    <property type="evidence" value="ECO:0007669"/>
    <property type="project" value="UniProtKB-SubCell"/>
</dbReference>
<comment type="function">
    <text evidence="6">May regulate adipocyte lipolysis and liver lipid accumulation.</text>
</comment>